<gene>
    <name evidence="4" type="ORF">GKE01_16415</name>
</gene>
<dbReference type="PANTHER" id="PTHR12526">
    <property type="entry name" value="GLYCOSYLTRANSFERASE"/>
    <property type="match status" value="1"/>
</dbReference>
<organism evidence="4">
    <name type="scientific">Parabacteroides goldsteinii</name>
    <dbReference type="NCBI Taxonomy" id="328812"/>
    <lineage>
        <taxon>Bacteria</taxon>
        <taxon>Pseudomonadati</taxon>
        <taxon>Bacteroidota</taxon>
        <taxon>Bacteroidia</taxon>
        <taxon>Bacteroidales</taxon>
        <taxon>Tannerellaceae</taxon>
        <taxon>Parabacteroides</taxon>
    </lineage>
</organism>
<evidence type="ECO:0000313" key="4">
    <source>
        <dbReference type="EMBL" id="MRY13044.1"/>
    </source>
</evidence>
<accession>A0A6G1ZGF4</accession>
<evidence type="ECO:0000256" key="2">
    <source>
        <dbReference type="ARBA" id="ARBA00022679"/>
    </source>
</evidence>
<dbReference type="Pfam" id="PF13692">
    <property type="entry name" value="Glyco_trans_1_4"/>
    <property type="match status" value="1"/>
</dbReference>
<feature type="transmembrane region" description="Helical" evidence="3">
    <location>
        <begin position="54"/>
        <end position="73"/>
    </location>
</feature>
<dbReference type="EMBL" id="WKLP01000025">
    <property type="protein sequence ID" value="MRY13044.1"/>
    <property type="molecule type" value="Genomic_DNA"/>
</dbReference>
<dbReference type="Gene3D" id="3.40.50.2000">
    <property type="entry name" value="Glycogen Phosphorylase B"/>
    <property type="match status" value="2"/>
</dbReference>
<sequence length="377" mass="44270">MEKNIKINVVSLGRRWLLDVARELEKQGYEVAFYTAVPYKRMKKFGLKKESSKSIFWIITPFILLSKMFPVFGMKVMNSVFDYFVSLYMRNSDIYISDVNIHKKRCFRVAKKKSKFRLLESGSTHILNQKKLLENYLISKKMPNDKRYCIKKSDLEDELNQYKECDYILVPSKIVKQTYLENNYPFNKLFYNPYGVDLSKFYPLKFSKKEFDIIMTGSWCYRKGCDLIQQLCLKQNYSFLHIGKIMDMQFPESANMKHIEAVDQNTLIKYYAKAKIFVLPSREEGLALVQPQAIACGLPVVCSKFTGGKDIGEVTDLKEWIFEMKDFSLAALEEEVSKALIFCSLNKVLNRDQLDNISWEAYGRRYSTFIEHLFKNC</sequence>
<dbReference type="RefSeq" id="WP_154278328.1">
    <property type="nucleotide sequence ID" value="NZ_WKLJ01000022.1"/>
</dbReference>
<proteinExistence type="predicted"/>
<dbReference type="AlphaFoldDB" id="A0A6G1ZGF4"/>
<name>A0A6G1ZGF4_9BACT</name>
<reference evidence="4" key="1">
    <citation type="journal article" date="2019" name="Nat. Med.">
        <title>A library of human gut bacterial isolates paired with longitudinal multiomics data enables mechanistic microbiome research.</title>
        <authorList>
            <person name="Poyet M."/>
            <person name="Groussin M."/>
            <person name="Gibbons S.M."/>
            <person name="Avila-Pacheco J."/>
            <person name="Jiang X."/>
            <person name="Kearney S.M."/>
            <person name="Perrotta A.R."/>
            <person name="Berdy B."/>
            <person name="Zhao S."/>
            <person name="Lieberman T.D."/>
            <person name="Swanson P.K."/>
            <person name="Smith M."/>
            <person name="Roesemann S."/>
            <person name="Alexander J.E."/>
            <person name="Rich S.A."/>
            <person name="Livny J."/>
            <person name="Vlamakis H."/>
            <person name="Clish C."/>
            <person name="Bullock K."/>
            <person name="Deik A."/>
            <person name="Scott J."/>
            <person name="Pierce K.A."/>
            <person name="Xavier R.J."/>
            <person name="Alm E.J."/>
        </authorList>
    </citation>
    <scope>NUCLEOTIDE SEQUENCE</scope>
    <source>
        <strain evidence="4">BIOML-A4</strain>
    </source>
</reference>
<dbReference type="PANTHER" id="PTHR12526:SF510">
    <property type="entry name" value="D-INOSITOL 3-PHOSPHATE GLYCOSYLTRANSFERASE"/>
    <property type="match status" value="1"/>
</dbReference>
<evidence type="ECO:0000256" key="1">
    <source>
        <dbReference type="ARBA" id="ARBA00022676"/>
    </source>
</evidence>
<keyword evidence="3" id="KW-1133">Transmembrane helix</keyword>
<evidence type="ECO:0000256" key="3">
    <source>
        <dbReference type="SAM" id="Phobius"/>
    </source>
</evidence>
<dbReference type="CDD" id="cd03801">
    <property type="entry name" value="GT4_PimA-like"/>
    <property type="match status" value="1"/>
</dbReference>
<keyword evidence="2 4" id="KW-0808">Transferase</keyword>
<keyword evidence="3" id="KW-0812">Transmembrane</keyword>
<keyword evidence="3" id="KW-0472">Membrane</keyword>
<dbReference type="SUPFAM" id="SSF53756">
    <property type="entry name" value="UDP-Glycosyltransferase/glycogen phosphorylase"/>
    <property type="match status" value="1"/>
</dbReference>
<protein>
    <submittedName>
        <fullName evidence="4">Glycosyltransferase</fullName>
    </submittedName>
</protein>
<comment type="caution">
    <text evidence="4">The sequence shown here is derived from an EMBL/GenBank/DDBJ whole genome shotgun (WGS) entry which is preliminary data.</text>
</comment>
<dbReference type="GO" id="GO:0016757">
    <property type="term" value="F:glycosyltransferase activity"/>
    <property type="evidence" value="ECO:0007669"/>
    <property type="project" value="UniProtKB-KW"/>
</dbReference>
<keyword evidence="1" id="KW-0328">Glycosyltransferase</keyword>